<sequence>SNKELKEPIEDQPLPTDASSTALSPDYVVNSKDEKDPKEDPAYYHADRGNNEDDESSNDDDHDDDVEKDEEDKEEEEHLALADPSNVSTDDLVPSS</sequence>
<gene>
    <name evidence="2" type="ORF">Tci_894344</name>
</gene>
<feature type="compositionally biased region" description="Basic and acidic residues" evidence="1">
    <location>
        <begin position="31"/>
        <end position="51"/>
    </location>
</feature>
<dbReference type="AlphaFoldDB" id="A0A699UH44"/>
<accession>A0A699UH44</accession>
<feature type="compositionally biased region" description="Polar residues" evidence="1">
    <location>
        <begin position="85"/>
        <end position="96"/>
    </location>
</feature>
<organism evidence="2">
    <name type="scientific">Tanacetum cinerariifolium</name>
    <name type="common">Dalmatian daisy</name>
    <name type="synonym">Chrysanthemum cinerariifolium</name>
    <dbReference type="NCBI Taxonomy" id="118510"/>
    <lineage>
        <taxon>Eukaryota</taxon>
        <taxon>Viridiplantae</taxon>
        <taxon>Streptophyta</taxon>
        <taxon>Embryophyta</taxon>
        <taxon>Tracheophyta</taxon>
        <taxon>Spermatophyta</taxon>
        <taxon>Magnoliopsida</taxon>
        <taxon>eudicotyledons</taxon>
        <taxon>Gunneridae</taxon>
        <taxon>Pentapetalae</taxon>
        <taxon>asterids</taxon>
        <taxon>campanulids</taxon>
        <taxon>Asterales</taxon>
        <taxon>Asteraceae</taxon>
        <taxon>Asteroideae</taxon>
        <taxon>Anthemideae</taxon>
        <taxon>Anthemidinae</taxon>
        <taxon>Tanacetum</taxon>
    </lineage>
</organism>
<feature type="region of interest" description="Disordered" evidence="1">
    <location>
        <begin position="1"/>
        <end position="96"/>
    </location>
</feature>
<name>A0A699UH44_TANCI</name>
<feature type="non-terminal residue" evidence="2">
    <location>
        <position position="1"/>
    </location>
</feature>
<protein>
    <submittedName>
        <fullName evidence="2">Uncharacterized protein</fullName>
    </submittedName>
</protein>
<evidence type="ECO:0000313" key="2">
    <source>
        <dbReference type="EMBL" id="GFD22375.1"/>
    </source>
</evidence>
<reference evidence="2" key="1">
    <citation type="journal article" date="2019" name="Sci. Rep.">
        <title>Draft genome of Tanacetum cinerariifolium, the natural source of mosquito coil.</title>
        <authorList>
            <person name="Yamashiro T."/>
            <person name="Shiraishi A."/>
            <person name="Satake H."/>
            <person name="Nakayama K."/>
        </authorList>
    </citation>
    <scope>NUCLEOTIDE SEQUENCE</scope>
</reference>
<feature type="compositionally biased region" description="Acidic residues" evidence="1">
    <location>
        <begin position="52"/>
        <end position="77"/>
    </location>
</feature>
<evidence type="ECO:0000256" key="1">
    <source>
        <dbReference type="SAM" id="MobiDB-lite"/>
    </source>
</evidence>
<dbReference type="EMBL" id="BKCJ011336673">
    <property type="protein sequence ID" value="GFD22375.1"/>
    <property type="molecule type" value="Genomic_DNA"/>
</dbReference>
<proteinExistence type="predicted"/>
<comment type="caution">
    <text evidence="2">The sequence shown here is derived from an EMBL/GenBank/DDBJ whole genome shotgun (WGS) entry which is preliminary data.</text>
</comment>